<comment type="caution">
    <text evidence="2">The sequence shown here is derived from an EMBL/GenBank/DDBJ whole genome shotgun (WGS) entry which is preliminary data.</text>
</comment>
<evidence type="ECO:0000256" key="1">
    <source>
        <dbReference type="SAM" id="MobiDB-lite"/>
    </source>
</evidence>
<name>A0A9Q3ZSE9_PSESX</name>
<protein>
    <submittedName>
        <fullName evidence="2">Uncharacterized protein</fullName>
    </submittedName>
</protein>
<feature type="compositionally biased region" description="Polar residues" evidence="1">
    <location>
        <begin position="565"/>
        <end position="577"/>
    </location>
</feature>
<evidence type="ECO:0000313" key="2">
    <source>
        <dbReference type="EMBL" id="MCF5061463.1"/>
    </source>
</evidence>
<organism evidence="2 3">
    <name type="scientific">Pseudomonas syringae</name>
    <dbReference type="NCBI Taxonomy" id="317"/>
    <lineage>
        <taxon>Bacteria</taxon>
        <taxon>Pseudomonadati</taxon>
        <taxon>Pseudomonadota</taxon>
        <taxon>Gammaproteobacteria</taxon>
        <taxon>Pseudomonadales</taxon>
        <taxon>Pseudomonadaceae</taxon>
        <taxon>Pseudomonas</taxon>
    </lineage>
</organism>
<dbReference type="Proteomes" id="UP000814207">
    <property type="component" value="Unassembled WGS sequence"/>
</dbReference>
<gene>
    <name evidence="2" type="ORF">GIW73_00615</name>
</gene>
<feature type="compositionally biased region" description="Pro residues" evidence="1">
    <location>
        <begin position="1"/>
        <end position="17"/>
    </location>
</feature>
<feature type="region of interest" description="Disordered" evidence="1">
    <location>
        <begin position="550"/>
        <end position="581"/>
    </location>
</feature>
<proteinExistence type="predicted"/>
<dbReference type="EMBL" id="WKEU01000001">
    <property type="protein sequence ID" value="MCF5061463.1"/>
    <property type="molecule type" value="Genomic_DNA"/>
</dbReference>
<evidence type="ECO:0000313" key="3">
    <source>
        <dbReference type="Proteomes" id="UP000814207"/>
    </source>
</evidence>
<feature type="region of interest" description="Disordered" evidence="1">
    <location>
        <begin position="1"/>
        <end position="53"/>
    </location>
</feature>
<sequence length="913" mass="100606">MQPLAPSPLHTPAPPDSSPIANPADYSEQASESHRASRAIAPWESPNSNRPQGRQFYIGGLKGHPPAVDLKPGNYNGVIYGWSETPPKADASLQEREKRAGEYAYRVKWKIKYVESGNEGERNAKFQDARQYMEPAGYFSGGLLSAGYDPHKKIIVTFESYVGKGTPEHMTHSEQRPYFAWEIAAGALEHDKVSRGGPINFNFMNIEREDRNTVSDLESIGKKLQNSWENIVAKPMRDASGELAQRSGKADTYILRGTLHSLRSDKHAFERLSPEGQAAVERTLDKNGQVIIPNLYGYPLAEYAFIPYTAYDGNPDHRPNQGVMVDLKNGTVSEIHGDKDFAAWAKHNRDNLVSRFNAGDRQAWKDAHWPSAVGVLDNLIEGINAHYPGYQNLVKDKPVPVSELFNYAHSRDGDYHLKFGPLNNGIASKFQEVNAKNSVWADQTEVFGASQQSWKAAKEVWGNTFGYLPVVGNAGNIVFGIHDSIHGKTAEDRVGGTAGAVITGLLLAHEIIPAAAEAGLGEPTINFNASGTEHYNWRYNAQTSEFELARPPKSTSNADELPVTPKQTPQVTSTPQPASFPGMREIEFNAKTYFVAEKPDAGDGINYLLRVRDPNDPSKLASSGIIANPDNAGIWSRRGEVGGWPWQRSNSPTPSVESKPALLSDQFLEIDGAKMKGATTLDKYLNTAEHTYTYGIAVNDQGEHIPQVSWTVEENPANATPHPTAEKSTFGTSEYSEQFIKDINRSRFTVKTPEGVALEIDIPKEVKLLELKKGAKLSTAELNKVIQENIEKLEIAIPDPALRARISEVANQWLLGAAPDEFQTTRFKGTVFGSGRDPHYVIDYNPADTTTTVTAKSEFILTRLDEQNGELETLTDVNVKASRSISINGHPNNEPYVIGRSAPTRIEITPKQV</sequence>
<dbReference type="AlphaFoldDB" id="A0A9Q3ZSE9"/>
<accession>A0A9Q3ZSE9</accession>
<reference evidence="2" key="1">
    <citation type="submission" date="2019-11" db="EMBL/GenBank/DDBJ databases">
        <title>Epiphytic Pseudomonas syringae from cherry orchards.</title>
        <authorList>
            <person name="Hulin M.T."/>
        </authorList>
    </citation>
    <scope>NUCLEOTIDE SEQUENCE</scope>
    <source>
        <strain evidence="2">PA-6-9A</strain>
    </source>
</reference>